<feature type="signal peptide" evidence="4">
    <location>
        <begin position="1"/>
        <end position="34"/>
    </location>
</feature>
<accession>A0A0A0JCF3</accession>
<dbReference type="eggNOG" id="COG0739">
    <property type="taxonomic scope" value="Bacteria"/>
</dbReference>
<organism evidence="6 7">
    <name type="scientific">Knoellia sinensis KCTC 19936</name>
    <dbReference type="NCBI Taxonomy" id="1385520"/>
    <lineage>
        <taxon>Bacteria</taxon>
        <taxon>Bacillati</taxon>
        <taxon>Actinomycetota</taxon>
        <taxon>Actinomycetes</taxon>
        <taxon>Micrococcales</taxon>
        <taxon>Intrasporangiaceae</taxon>
        <taxon>Knoellia</taxon>
    </lineage>
</organism>
<gene>
    <name evidence="6" type="ORF">N802_01945</name>
</gene>
<keyword evidence="1 4" id="KW-0732">Signal</keyword>
<dbReference type="InterPro" id="IPR050570">
    <property type="entry name" value="Cell_wall_metabolism_enzyme"/>
</dbReference>
<feature type="chain" id="PRO_5001971204" description="M23ase beta-sheet core domain-containing protein" evidence="4">
    <location>
        <begin position="35"/>
        <end position="457"/>
    </location>
</feature>
<dbReference type="Pfam" id="PF01551">
    <property type="entry name" value="Peptidase_M23"/>
    <property type="match status" value="1"/>
</dbReference>
<feature type="region of interest" description="Disordered" evidence="3">
    <location>
        <begin position="302"/>
        <end position="337"/>
    </location>
</feature>
<dbReference type="SUPFAM" id="SSF51261">
    <property type="entry name" value="Duplicated hybrid motif"/>
    <property type="match status" value="1"/>
</dbReference>
<dbReference type="EMBL" id="AVPJ01000001">
    <property type="protein sequence ID" value="KGN35040.1"/>
    <property type="molecule type" value="Genomic_DNA"/>
</dbReference>
<evidence type="ECO:0000256" key="4">
    <source>
        <dbReference type="SAM" id="SignalP"/>
    </source>
</evidence>
<feature type="domain" description="M23ase beta-sheet core" evidence="5">
    <location>
        <begin position="356"/>
        <end position="453"/>
    </location>
</feature>
<dbReference type="PANTHER" id="PTHR21666">
    <property type="entry name" value="PEPTIDASE-RELATED"/>
    <property type="match status" value="1"/>
</dbReference>
<evidence type="ECO:0000313" key="6">
    <source>
        <dbReference type="EMBL" id="KGN35040.1"/>
    </source>
</evidence>
<dbReference type="Gene3D" id="2.70.70.10">
    <property type="entry name" value="Glucose Permease (Domain IIA)"/>
    <property type="match status" value="1"/>
</dbReference>
<dbReference type="STRING" id="1385520.N802_01945"/>
<name>A0A0A0JCF3_9MICO</name>
<feature type="coiled-coil region" evidence="2">
    <location>
        <begin position="221"/>
        <end position="266"/>
    </location>
</feature>
<feature type="coiled-coil region" evidence="2">
    <location>
        <begin position="95"/>
        <end position="129"/>
    </location>
</feature>
<dbReference type="Proteomes" id="UP000030002">
    <property type="component" value="Unassembled WGS sequence"/>
</dbReference>
<protein>
    <recommendedName>
        <fullName evidence="5">M23ase beta-sheet core domain-containing protein</fullName>
    </recommendedName>
</protein>
<keyword evidence="2" id="KW-0175">Coiled coil</keyword>
<evidence type="ECO:0000256" key="3">
    <source>
        <dbReference type="SAM" id="MobiDB-lite"/>
    </source>
</evidence>
<keyword evidence="7" id="KW-1185">Reference proteome</keyword>
<dbReference type="InterPro" id="IPR011055">
    <property type="entry name" value="Dup_hybrid_motif"/>
</dbReference>
<evidence type="ECO:0000256" key="2">
    <source>
        <dbReference type="SAM" id="Coils"/>
    </source>
</evidence>
<dbReference type="AlphaFoldDB" id="A0A0A0JCF3"/>
<dbReference type="PANTHER" id="PTHR21666:SF289">
    <property type="entry name" value="L-ALA--D-GLU ENDOPEPTIDASE"/>
    <property type="match status" value="1"/>
</dbReference>
<dbReference type="CDD" id="cd12797">
    <property type="entry name" value="M23_peptidase"/>
    <property type="match status" value="1"/>
</dbReference>
<reference evidence="6 7" key="1">
    <citation type="submission" date="2013-08" db="EMBL/GenBank/DDBJ databases">
        <title>The genome sequence of Knoellia sinensis.</title>
        <authorList>
            <person name="Zhu W."/>
            <person name="Wang G."/>
        </authorList>
    </citation>
    <scope>NUCLEOTIDE SEQUENCE [LARGE SCALE GENOMIC DNA]</scope>
    <source>
        <strain evidence="6 7">KCTC 19936</strain>
    </source>
</reference>
<sequence>MWRTPAPRTASARRVVGFAAVIAASVAMTSPVAARSSADPDPNQQKRKVDSQIDQLREDLLDTNADLANAFIALKTTQGKLPGAQAALGRAEAAASRAQTANAIAAQELEVAEANEVKAQDELAATSKEISDSRGEVAQFAAQIYQEQGFGEFDMAMTSTTPQQFADRIALIGTVMDLQGQSMVKLATAKASQTAQEDLLSALRVDSEKAKRKAESTLAAATKARDDATAAKNALDALAAQQTREAATVKAQSEAETKRLNEMQAESTRLGAVIKARAAEALRRAKIAAAANARAKAAAAARAAKQSATSSKSSPKRGRTSSGGSSGGPLSPPTTAGWISSEYGMRLHPNDRVWRLHSGRDYAAPCGTPIRAAAPGTVIESTYRGGYGNRVVVDHGVIGGVHLTTTYNHLQRIRTQSGRVARGTIVGYEGSTGNSSGCHLHFEVYEDGSFVDPRRYL</sequence>
<feature type="compositionally biased region" description="Low complexity" evidence="3">
    <location>
        <begin position="302"/>
        <end position="313"/>
    </location>
</feature>
<dbReference type="InterPro" id="IPR016047">
    <property type="entry name" value="M23ase_b-sheet_dom"/>
</dbReference>
<comment type="caution">
    <text evidence="6">The sequence shown here is derived from an EMBL/GenBank/DDBJ whole genome shotgun (WGS) entry which is preliminary data.</text>
</comment>
<evidence type="ECO:0000256" key="1">
    <source>
        <dbReference type="ARBA" id="ARBA00022729"/>
    </source>
</evidence>
<evidence type="ECO:0000259" key="5">
    <source>
        <dbReference type="Pfam" id="PF01551"/>
    </source>
</evidence>
<dbReference type="GO" id="GO:0004222">
    <property type="term" value="F:metalloendopeptidase activity"/>
    <property type="evidence" value="ECO:0007669"/>
    <property type="project" value="TreeGrafter"/>
</dbReference>
<evidence type="ECO:0000313" key="7">
    <source>
        <dbReference type="Proteomes" id="UP000030002"/>
    </source>
</evidence>
<proteinExistence type="predicted"/>